<reference evidence="2" key="2">
    <citation type="submission" date="2022-09" db="EMBL/GenBank/DDBJ databases">
        <authorList>
            <person name="Sun Q."/>
            <person name="Ohkuma M."/>
        </authorList>
    </citation>
    <scope>NUCLEOTIDE SEQUENCE</scope>
    <source>
        <strain evidence="2">JCM 13583</strain>
    </source>
</reference>
<name>A0AA37BSI0_9ARCH</name>
<dbReference type="InterPro" id="IPR021102">
    <property type="entry name" value="PNGase_A"/>
</dbReference>
<dbReference type="Proteomes" id="UP000632195">
    <property type="component" value="Unassembled WGS sequence"/>
</dbReference>
<sequence>MDMRGEIVRTLTLAVAVVVALVVLGFGLAQQGIPHSGNLSGFSGAAPQGGHPVPPASISRLLDLSSGALGESDPSGYPIYNSSTVLASLPPVIPNTQPVVVQLVHDFIVYRNNTSVPTSREAISGSFVAPQSPTGWALILLKFNGSASGVVYDSGYSFNVDNNTLLWGTSPEYGNWTVYRNLTLYEALFTGKVYWQWNSPGTIVQGRFESNITLYFYPADAQFPATSEPNLIIPILPSMSSFDYHLTPSKPYVTSEVTVPSDVYRAEIQIWLYGFSFQEFWYSNEPSFNMLLVNVSNRAVASVLPFPYINTGGIDLFAWRPVTGAFTLHDRFYFEDVTGDLGFIEGTHVWNFSMPDLAYPYFVVTASLLLYTSPSASPATPGPYYFSMSPVTTVQVGIPGVSQQAYFNQSMDYSYSSTSVFRMDGKIAIATDSASGSFINNQSLTPIWENLTQSEEMQFVSTVSVGHQSSISVVQYNFPLRMDTLFEIQITKTTNGGYPMYGFATFGLTNLLQSWEQVSVSNGIVTTINNTVTSNDSFVTSQLELISPTAGLLGAVSHASGFTSKDLKVSVRSVSSGIVSGYEHEIVAGSNNLYGPDYIQPILYERLIFL</sequence>
<reference evidence="2" key="1">
    <citation type="journal article" date="2014" name="Int. J. Syst. Evol. Microbiol.">
        <title>Complete genome sequence of Corynebacterium casei LMG S-19264T (=DSM 44701T), isolated from a smear-ripened cheese.</title>
        <authorList>
            <consortium name="US DOE Joint Genome Institute (JGI-PGF)"/>
            <person name="Walter F."/>
            <person name="Albersmeier A."/>
            <person name="Kalinowski J."/>
            <person name="Ruckert C."/>
        </authorList>
    </citation>
    <scope>NUCLEOTIDE SEQUENCE</scope>
    <source>
        <strain evidence="2">JCM 13583</strain>
    </source>
</reference>
<proteinExistence type="predicted"/>
<organism evidence="2 3">
    <name type="scientific">Thermogymnomonas acidicola</name>
    <dbReference type="NCBI Taxonomy" id="399579"/>
    <lineage>
        <taxon>Archaea</taxon>
        <taxon>Methanobacteriati</taxon>
        <taxon>Thermoplasmatota</taxon>
        <taxon>Thermoplasmata</taxon>
        <taxon>Thermoplasmatales</taxon>
        <taxon>Thermogymnomonas</taxon>
    </lineage>
</organism>
<keyword evidence="3" id="KW-1185">Reference proteome</keyword>
<dbReference type="EMBL" id="BMNY01000002">
    <property type="protein sequence ID" value="GGM76768.1"/>
    <property type="molecule type" value="Genomic_DNA"/>
</dbReference>
<evidence type="ECO:0000313" key="3">
    <source>
        <dbReference type="Proteomes" id="UP000632195"/>
    </source>
</evidence>
<gene>
    <name evidence="2" type="ORF">GCM10007108_13570</name>
</gene>
<dbReference type="AlphaFoldDB" id="A0AA37BSI0"/>
<feature type="domain" description="Peptide N-acetyl-beta-D-glucosaminyl asparaginase amidase A N-terminal" evidence="1">
    <location>
        <begin position="123"/>
        <end position="344"/>
    </location>
</feature>
<dbReference type="RefSeq" id="WP_188681483.1">
    <property type="nucleotide sequence ID" value="NZ_BMNY01000002.1"/>
</dbReference>
<dbReference type="PANTHER" id="PTHR31104">
    <property type="entry name" value="PEPTIDE-N4-(N-ACETYL-BETA-GLUCOSAMINYL)ASPARAGINE AMIDASE A PROTEIN"/>
    <property type="match status" value="1"/>
</dbReference>
<accession>A0AA37BSI0</accession>
<comment type="caution">
    <text evidence="2">The sequence shown here is derived from an EMBL/GenBank/DDBJ whole genome shotgun (WGS) entry which is preliminary data.</text>
</comment>
<dbReference type="Pfam" id="PF12222">
    <property type="entry name" value="PNGaseA"/>
    <property type="match status" value="1"/>
</dbReference>
<evidence type="ECO:0000313" key="2">
    <source>
        <dbReference type="EMBL" id="GGM76768.1"/>
    </source>
</evidence>
<evidence type="ECO:0000259" key="1">
    <source>
        <dbReference type="Pfam" id="PF12222"/>
    </source>
</evidence>
<protein>
    <recommendedName>
        <fullName evidence="1">Peptide N-acetyl-beta-D-glucosaminyl asparaginase amidase A N-terminal domain-containing protein</fullName>
    </recommendedName>
</protein>
<dbReference type="InterPro" id="IPR056948">
    <property type="entry name" value="PNGaseA_N"/>
</dbReference>